<dbReference type="PhylomeDB" id="A0A0A2KW60"/>
<organism evidence="4 5">
    <name type="scientific">Penicillium italicum</name>
    <name type="common">Blue mold</name>
    <dbReference type="NCBI Taxonomy" id="40296"/>
    <lineage>
        <taxon>Eukaryota</taxon>
        <taxon>Fungi</taxon>
        <taxon>Dikarya</taxon>
        <taxon>Ascomycota</taxon>
        <taxon>Pezizomycotina</taxon>
        <taxon>Eurotiomycetes</taxon>
        <taxon>Eurotiomycetidae</taxon>
        <taxon>Eurotiales</taxon>
        <taxon>Aspergillaceae</taxon>
        <taxon>Penicillium</taxon>
    </lineage>
</organism>
<dbReference type="PANTHER" id="PTHR36855">
    <property type="entry name" value="CHROMOSOME 10, WHOLE GENOME SHOTGUN SEQUENCE"/>
    <property type="match status" value="1"/>
</dbReference>
<feature type="domain" description="Peroxisomal membrane protein PEX14-like KPWE" evidence="2">
    <location>
        <begin position="116"/>
        <end position="162"/>
    </location>
</feature>
<dbReference type="Pfam" id="PF25871">
    <property type="entry name" value="HTH_76"/>
    <property type="match status" value="1"/>
</dbReference>
<comment type="caution">
    <text evidence="4">The sequence shown here is derived from an EMBL/GenBank/DDBJ whole genome shotgun (WGS) entry which is preliminary data.</text>
</comment>
<keyword evidence="5" id="KW-1185">Reference proteome</keyword>
<dbReference type="InterPro" id="IPR040554">
    <property type="entry name" value="KPWE_PEX14_dom"/>
</dbReference>
<reference evidence="4 5" key="1">
    <citation type="journal article" date="2015" name="Mol. Plant Microbe Interact.">
        <title>Genome, transcriptome, and functional analyses of Penicillium expansum provide new insights into secondary metabolism and pathogenicity.</title>
        <authorList>
            <person name="Ballester A.R."/>
            <person name="Marcet-Houben M."/>
            <person name="Levin E."/>
            <person name="Sela N."/>
            <person name="Selma-Lazaro C."/>
            <person name="Carmona L."/>
            <person name="Wisniewski M."/>
            <person name="Droby S."/>
            <person name="Gonzalez-Candelas L."/>
            <person name="Gabaldon T."/>
        </authorList>
    </citation>
    <scope>NUCLEOTIDE SEQUENCE [LARGE SCALE GENOMIC DNA]</scope>
    <source>
        <strain evidence="4 5">PHI-1</strain>
    </source>
</reference>
<accession>A0A0A2KW60</accession>
<protein>
    <submittedName>
        <fullName evidence="4">Uncharacterized protein</fullName>
    </submittedName>
</protein>
<dbReference type="Pfam" id="PF17733">
    <property type="entry name" value="KPWE_dom"/>
    <property type="match status" value="1"/>
</dbReference>
<dbReference type="OrthoDB" id="9936937at2759"/>
<evidence type="ECO:0000259" key="3">
    <source>
        <dbReference type="Pfam" id="PF25871"/>
    </source>
</evidence>
<feature type="compositionally biased region" description="Low complexity" evidence="1">
    <location>
        <begin position="98"/>
        <end position="109"/>
    </location>
</feature>
<feature type="compositionally biased region" description="Polar residues" evidence="1">
    <location>
        <begin position="166"/>
        <end position="177"/>
    </location>
</feature>
<evidence type="ECO:0000313" key="4">
    <source>
        <dbReference type="EMBL" id="KGO71143.1"/>
    </source>
</evidence>
<feature type="region of interest" description="Disordered" evidence="1">
    <location>
        <begin position="86"/>
        <end position="115"/>
    </location>
</feature>
<dbReference type="InterPro" id="IPR058841">
    <property type="entry name" value="HTH_76"/>
</dbReference>
<proteinExistence type="predicted"/>
<gene>
    <name evidence="4" type="ORF">PITC_080590</name>
</gene>
<evidence type="ECO:0000256" key="1">
    <source>
        <dbReference type="SAM" id="MobiDB-lite"/>
    </source>
</evidence>
<dbReference type="PANTHER" id="PTHR36855:SF1">
    <property type="entry name" value="PEROXISOME MEMBRANE ANCHOR PROTEIN PEX14P N-TERMINAL DOMAIN-CONTAINING PROTEIN"/>
    <property type="match status" value="1"/>
</dbReference>
<feature type="domain" description="PEX14-like helix-turn-helix" evidence="3">
    <location>
        <begin position="8"/>
        <end position="81"/>
    </location>
</feature>
<sequence>MAQSSEAQVFERLQCYSFTSDPEFANGLSIILGHPNTPATEVEINRDDDLVLQAKCFFFSRKEKLTPAIDFVAFKAWLAARTTQPQELDNSDLKVSEASDPSTSGSESSTNHEPAYPSSFAHIVELITTGQPIPGIQDIPDTVLSGHNISSEKPRRRKPWEKDEVMTTSDETASAAP</sequence>
<dbReference type="STRING" id="40296.A0A0A2KW60"/>
<evidence type="ECO:0000313" key="5">
    <source>
        <dbReference type="Proteomes" id="UP000030104"/>
    </source>
</evidence>
<name>A0A0A2KW60_PENIT</name>
<feature type="region of interest" description="Disordered" evidence="1">
    <location>
        <begin position="132"/>
        <end position="177"/>
    </location>
</feature>
<dbReference type="EMBL" id="JQGA01000966">
    <property type="protein sequence ID" value="KGO71143.1"/>
    <property type="molecule type" value="Genomic_DNA"/>
</dbReference>
<dbReference type="HOGENOM" id="CLU_070882_2_0_1"/>
<evidence type="ECO:0000259" key="2">
    <source>
        <dbReference type="Pfam" id="PF17733"/>
    </source>
</evidence>
<dbReference type="Proteomes" id="UP000030104">
    <property type="component" value="Unassembled WGS sequence"/>
</dbReference>
<dbReference type="AlphaFoldDB" id="A0A0A2KW60"/>
<dbReference type="OMA" id="KAKCFYF"/>